<gene>
    <name evidence="2" type="ORF">CCR82_09665</name>
</gene>
<comment type="caution">
    <text evidence="2">The sequence shown here is derived from an EMBL/GenBank/DDBJ whole genome shotgun (WGS) entry which is preliminary data.</text>
</comment>
<organism evidence="2 3">
    <name type="scientific">Halochromatium salexigens</name>
    <name type="common">Chromatium salexigens</name>
    <dbReference type="NCBI Taxonomy" id="49447"/>
    <lineage>
        <taxon>Bacteria</taxon>
        <taxon>Pseudomonadati</taxon>
        <taxon>Pseudomonadota</taxon>
        <taxon>Gammaproteobacteria</taxon>
        <taxon>Chromatiales</taxon>
        <taxon>Chromatiaceae</taxon>
        <taxon>Halochromatium</taxon>
    </lineage>
</organism>
<keyword evidence="3" id="KW-1185">Reference proteome</keyword>
<dbReference type="AlphaFoldDB" id="A0AAJ0XGH6"/>
<feature type="compositionally biased region" description="Basic and acidic residues" evidence="1">
    <location>
        <begin position="46"/>
        <end position="59"/>
    </location>
</feature>
<feature type="region of interest" description="Disordered" evidence="1">
    <location>
        <begin position="40"/>
        <end position="66"/>
    </location>
</feature>
<evidence type="ECO:0000256" key="1">
    <source>
        <dbReference type="SAM" id="MobiDB-lite"/>
    </source>
</evidence>
<evidence type="ECO:0000313" key="2">
    <source>
        <dbReference type="EMBL" id="MBK5930780.1"/>
    </source>
</evidence>
<protein>
    <submittedName>
        <fullName evidence="2">Uncharacterized protein</fullName>
    </submittedName>
</protein>
<accession>A0AAJ0XGH6</accession>
<dbReference type="Proteomes" id="UP001296967">
    <property type="component" value="Unassembled WGS sequence"/>
</dbReference>
<reference evidence="2" key="2">
    <citation type="journal article" date="2020" name="Microorganisms">
        <title>Osmotic Adaptation and Compatible Solute Biosynthesis of Phototrophic Bacteria as Revealed from Genome Analyses.</title>
        <authorList>
            <person name="Imhoff J.F."/>
            <person name="Rahn T."/>
            <person name="Kunzel S."/>
            <person name="Keller A."/>
            <person name="Neulinger S.C."/>
        </authorList>
    </citation>
    <scope>NUCLEOTIDE SEQUENCE</scope>
    <source>
        <strain evidence="2">DSM 4395</strain>
    </source>
</reference>
<dbReference type="EMBL" id="NHSF01000058">
    <property type="protein sequence ID" value="MBK5930780.1"/>
    <property type="molecule type" value="Genomic_DNA"/>
</dbReference>
<name>A0AAJ0XGH6_HALSE</name>
<sequence>MMLARLWGCRHGQAPRSVKYSDDEWIDPVVAADALRASGGWTTSRKGRDSPEVEGEPRIAARAFKR</sequence>
<reference evidence="2" key="1">
    <citation type="submission" date="2017-05" db="EMBL/GenBank/DDBJ databases">
        <authorList>
            <person name="Imhoff J.F."/>
            <person name="Rahn T."/>
            <person name="Kuenzel S."/>
            <person name="Neulinger S.C."/>
        </authorList>
    </citation>
    <scope>NUCLEOTIDE SEQUENCE</scope>
    <source>
        <strain evidence="2">DSM 4395</strain>
    </source>
</reference>
<proteinExistence type="predicted"/>
<evidence type="ECO:0000313" key="3">
    <source>
        <dbReference type="Proteomes" id="UP001296967"/>
    </source>
</evidence>